<dbReference type="Proteomes" id="UP000183997">
    <property type="component" value="Unassembled WGS sequence"/>
</dbReference>
<dbReference type="PANTHER" id="PTHR21248">
    <property type="entry name" value="CARDIOLIPIN SYNTHASE"/>
    <property type="match status" value="1"/>
</dbReference>
<feature type="active site" evidence="13">
    <location>
        <position position="408"/>
    </location>
</feature>
<accession>A0A1M6NZ41</accession>
<dbReference type="AlphaFoldDB" id="A0A1M6NZ41"/>
<name>A0A1M6NZ41_9FIRM</name>
<evidence type="ECO:0000256" key="4">
    <source>
        <dbReference type="ARBA" id="ARBA00022679"/>
    </source>
</evidence>
<feature type="active site" evidence="13">
    <location>
        <position position="410"/>
    </location>
</feature>
<protein>
    <recommendedName>
        <fullName evidence="13 14">Cardiolipin synthase</fullName>
        <shortName evidence="13">CL synthase</shortName>
        <ecNumber evidence="13 14">2.7.8.-</ecNumber>
    </recommendedName>
</protein>
<dbReference type="InterPro" id="IPR022924">
    <property type="entry name" value="Cardiolipin_synthase"/>
</dbReference>
<evidence type="ECO:0000256" key="5">
    <source>
        <dbReference type="ARBA" id="ARBA00022692"/>
    </source>
</evidence>
<evidence type="ECO:0000256" key="1">
    <source>
        <dbReference type="ARBA" id="ARBA00004651"/>
    </source>
</evidence>
<evidence type="ECO:0000256" key="12">
    <source>
        <dbReference type="ARBA" id="ARBA00057569"/>
    </source>
</evidence>
<comment type="subcellular location">
    <subcellularLocation>
        <location evidence="1 13">Cell membrane</location>
        <topology evidence="1 13">Multi-pass membrane protein</topology>
    </subcellularLocation>
</comment>
<evidence type="ECO:0000256" key="6">
    <source>
        <dbReference type="ARBA" id="ARBA00022737"/>
    </source>
</evidence>
<dbReference type="Pfam" id="PF13396">
    <property type="entry name" value="PLDc_N"/>
    <property type="match status" value="1"/>
</dbReference>
<dbReference type="InterPro" id="IPR027379">
    <property type="entry name" value="CLS_N"/>
</dbReference>
<dbReference type="InterPro" id="IPR025202">
    <property type="entry name" value="PLD-like_dom"/>
</dbReference>
<evidence type="ECO:0000256" key="3">
    <source>
        <dbReference type="ARBA" id="ARBA00022516"/>
    </source>
</evidence>
<keyword evidence="6" id="KW-0677">Repeat</keyword>
<proteinExistence type="inferred from homology"/>
<dbReference type="CDD" id="cd09110">
    <property type="entry name" value="PLDc_CLS_1"/>
    <property type="match status" value="1"/>
</dbReference>
<dbReference type="Pfam" id="PF13091">
    <property type="entry name" value="PLDc_2"/>
    <property type="match status" value="2"/>
</dbReference>
<dbReference type="PANTHER" id="PTHR21248:SF22">
    <property type="entry name" value="PHOSPHOLIPASE D"/>
    <property type="match status" value="1"/>
</dbReference>
<gene>
    <name evidence="16" type="ORF">SAMN02745123_00353</name>
</gene>
<evidence type="ECO:0000256" key="13">
    <source>
        <dbReference type="HAMAP-Rule" id="MF_01916"/>
    </source>
</evidence>
<dbReference type="CDD" id="cd09112">
    <property type="entry name" value="PLDc_CLS_2"/>
    <property type="match status" value="1"/>
</dbReference>
<evidence type="ECO:0000313" key="17">
    <source>
        <dbReference type="Proteomes" id="UP000183997"/>
    </source>
</evidence>
<evidence type="ECO:0000259" key="15">
    <source>
        <dbReference type="PROSITE" id="PS50035"/>
    </source>
</evidence>
<dbReference type="PROSITE" id="PS50035">
    <property type="entry name" value="PLD"/>
    <property type="match status" value="2"/>
</dbReference>
<feature type="active site" evidence="13">
    <location>
        <position position="229"/>
    </location>
</feature>
<dbReference type="OrthoDB" id="9762009at2"/>
<keyword evidence="5 13" id="KW-0812">Transmembrane</keyword>
<keyword evidence="17" id="KW-1185">Reference proteome</keyword>
<comment type="function">
    <text evidence="12 13">Catalyzes the reversible phosphatidyl group transfer from one phosphatidylglycerol molecule to another to form cardiolipin (CL) (diphosphatidylglycerol) and glycerol.</text>
</comment>
<dbReference type="NCBIfam" id="TIGR04265">
    <property type="entry name" value="bac_cardiolipin"/>
    <property type="match status" value="1"/>
</dbReference>
<feature type="active site" evidence="13">
    <location>
        <position position="227"/>
    </location>
</feature>
<organism evidence="16 17">
    <name type="scientific">Desulforamulus aeronauticus DSM 10349</name>
    <dbReference type="NCBI Taxonomy" id="1121421"/>
    <lineage>
        <taxon>Bacteria</taxon>
        <taxon>Bacillati</taxon>
        <taxon>Bacillota</taxon>
        <taxon>Clostridia</taxon>
        <taxon>Eubacteriales</taxon>
        <taxon>Peptococcaceae</taxon>
        <taxon>Desulforamulus</taxon>
    </lineage>
</organism>
<dbReference type="STRING" id="1121421.SAMN02745123_00353"/>
<feature type="active site" evidence="13">
    <location>
        <position position="415"/>
    </location>
</feature>
<keyword evidence="9 13" id="KW-0472">Membrane</keyword>
<evidence type="ECO:0000256" key="14">
    <source>
        <dbReference type="NCBIfam" id="TIGR04265"/>
    </source>
</evidence>
<keyword evidence="8 13" id="KW-0443">Lipid metabolism</keyword>
<dbReference type="HAMAP" id="MF_01916">
    <property type="entry name" value="Cardiolipin_synth_Cls"/>
    <property type="match status" value="1"/>
</dbReference>
<dbReference type="Gene3D" id="3.30.870.10">
    <property type="entry name" value="Endonuclease Chain A"/>
    <property type="match status" value="3"/>
</dbReference>
<sequence length="490" mass="56629">MHEITTILLQNIYTIITILNIFLAIIVIFMERRNIAETWAWLMVLLFLPVLGFILYLIFGQNMSRRKLYKLKEEEQSIVLNILGSQWDQFSQNQYPFCDPEAAAYQDMIMMNLSSGMALYTQDNSVDVFTDGKEKFEALFKTIEEARDHIHLMYYIFIDDDIGRRLRDALISKAKEGVEIRLLYDDVGSANLSNQFFRPFNEAGGKAAAFFPSKIPYLNIRVNYRNHRKLVIIDGQIGFLGGFNISNEYLGLDQRIGYWRDTHLRICGSAVLQLQAQFFLDWNLASSDPLQAAPRYFPMEQSTEAPIGQIGIQIVSSGPDNEREQIKDAYIKMIYKAKKCVWIQTPYFIPDESLLNALRLAALSGIDVRIMIPRVPDHKMVYWATYSYLGDLLPLGVRCFLYEKGFLHAKTIVVDGLATSVGTANFDIRSFKLNFETNAFLYNREIGTRMLQIYEKDIENCCELSLDEYEQRSRFQKAKESFTRLLSPIL</sequence>
<dbReference type="SMART" id="SM00155">
    <property type="entry name" value="PLDc"/>
    <property type="match status" value="2"/>
</dbReference>
<evidence type="ECO:0000256" key="7">
    <source>
        <dbReference type="ARBA" id="ARBA00022989"/>
    </source>
</evidence>
<keyword evidence="7 13" id="KW-1133">Transmembrane helix</keyword>
<dbReference type="EMBL" id="FRAR01000005">
    <property type="protein sequence ID" value="SHK00910.1"/>
    <property type="molecule type" value="Genomic_DNA"/>
</dbReference>
<dbReference type="EC" id="2.7.8.-" evidence="13 14"/>
<feature type="domain" description="PLD phosphodiesterase" evidence="15">
    <location>
        <begin position="403"/>
        <end position="430"/>
    </location>
</feature>
<keyword evidence="2 13" id="KW-1003">Cell membrane</keyword>
<evidence type="ECO:0000256" key="2">
    <source>
        <dbReference type="ARBA" id="ARBA00022475"/>
    </source>
</evidence>
<feature type="transmembrane region" description="Helical" evidence="13">
    <location>
        <begin position="38"/>
        <end position="59"/>
    </location>
</feature>
<dbReference type="InterPro" id="IPR030874">
    <property type="entry name" value="Cardiolipin_synth_Firmi"/>
</dbReference>
<dbReference type="SUPFAM" id="SSF56024">
    <property type="entry name" value="Phospholipase D/nuclease"/>
    <property type="match status" value="2"/>
</dbReference>
<evidence type="ECO:0000256" key="8">
    <source>
        <dbReference type="ARBA" id="ARBA00023098"/>
    </source>
</evidence>
<dbReference type="GO" id="GO:0005886">
    <property type="term" value="C:plasma membrane"/>
    <property type="evidence" value="ECO:0007669"/>
    <property type="project" value="UniProtKB-SubCell"/>
</dbReference>
<feature type="transmembrane region" description="Helical" evidence="13">
    <location>
        <begin position="12"/>
        <end position="32"/>
    </location>
</feature>
<feature type="active site" evidence="13">
    <location>
        <position position="234"/>
    </location>
</feature>
<dbReference type="FunFam" id="3.30.870.10:FF:000014">
    <property type="entry name" value="Cardiolipin synthase"/>
    <property type="match status" value="1"/>
</dbReference>
<dbReference type="RefSeq" id="WP_072910565.1">
    <property type="nucleotide sequence ID" value="NZ_FRAR01000005.1"/>
</dbReference>
<keyword evidence="10 13" id="KW-0594">Phospholipid biosynthesis</keyword>
<keyword evidence="11 13" id="KW-1208">Phospholipid metabolism</keyword>
<evidence type="ECO:0000256" key="10">
    <source>
        <dbReference type="ARBA" id="ARBA00023209"/>
    </source>
</evidence>
<evidence type="ECO:0000256" key="11">
    <source>
        <dbReference type="ARBA" id="ARBA00023264"/>
    </source>
</evidence>
<comment type="catalytic activity">
    <reaction evidence="13">
        <text>2 a 1,2-diacyl-sn-glycero-3-phospho-(1'-sn-glycerol) = a cardiolipin + glycerol</text>
        <dbReference type="Rhea" id="RHEA:31451"/>
        <dbReference type="ChEBI" id="CHEBI:17754"/>
        <dbReference type="ChEBI" id="CHEBI:62237"/>
        <dbReference type="ChEBI" id="CHEBI:64716"/>
    </reaction>
</comment>
<feature type="domain" description="PLD phosphodiesterase" evidence="15">
    <location>
        <begin position="222"/>
        <end position="249"/>
    </location>
</feature>
<evidence type="ECO:0000313" key="16">
    <source>
        <dbReference type="EMBL" id="SHK00910.1"/>
    </source>
</evidence>
<dbReference type="FunFam" id="3.30.870.10:FF:000021">
    <property type="entry name" value="Cardiolipin synthase"/>
    <property type="match status" value="1"/>
</dbReference>
<comment type="similarity">
    <text evidence="13">Belongs to the phospholipase D family. Cardiolipin synthase subfamily.</text>
</comment>
<evidence type="ECO:0000256" key="9">
    <source>
        <dbReference type="ARBA" id="ARBA00023136"/>
    </source>
</evidence>
<reference evidence="17" key="1">
    <citation type="submission" date="2016-11" db="EMBL/GenBank/DDBJ databases">
        <authorList>
            <person name="Varghese N."/>
            <person name="Submissions S."/>
        </authorList>
    </citation>
    <scope>NUCLEOTIDE SEQUENCE [LARGE SCALE GENOMIC DNA]</scope>
    <source>
        <strain evidence="17">DSM 10349</strain>
    </source>
</reference>
<keyword evidence="4 13" id="KW-0808">Transferase</keyword>
<dbReference type="GO" id="GO:0008808">
    <property type="term" value="F:cardiolipin synthase activity"/>
    <property type="evidence" value="ECO:0007669"/>
    <property type="project" value="UniProtKB-UniRule"/>
</dbReference>
<dbReference type="InterPro" id="IPR001736">
    <property type="entry name" value="PLipase_D/transphosphatidylase"/>
</dbReference>
<dbReference type="GO" id="GO:0032049">
    <property type="term" value="P:cardiolipin biosynthetic process"/>
    <property type="evidence" value="ECO:0007669"/>
    <property type="project" value="UniProtKB-UniRule"/>
</dbReference>
<keyword evidence="3 13" id="KW-0444">Lipid biosynthesis</keyword>